<proteinExistence type="predicted"/>
<reference evidence="2" key="1">
    <citation type="journal article" date="2019" name="Int. J. Syst. Evol. Microbiol.">
        <title>The Global Catalogue of Microorganisms (GCM) 10K type strain sequencing project: providing services to taxonomists for standard genome sequencing and annotation.</title>
        <authorList>
            <consortium name="The Broad Institute Genomics Platform"/>
            <consortium name="The Broad Institute Genome Sequencing Center for Infectious Disease"/>
            <person name="Wu L."/>
            <person name="Ma J."/>
        </authorList>
    </citation>
    <scope>NUCLEOTIDE SEQUENCE [LARGE SCALE GENOMIC DNA]</scope>
    <source>
        <strain evidence="2">JCM 16908</strain>
    </source>
</reference>
<dbReference type="EMBL" id="BAAAZR010000012">
    <property type="protein sequence ID" value="GAA3820653.1"/>
    <property type="molecule type" value="Genomic_DNA"/>
</dbReference>
<sequence length="80" mass="9180">MTIRAGEVTAPDGYDIYQVKRYSRALMAKQATSVENSWDTFTAETLPVLPVCSWTLVIPWEPTNERPRRWTSSPAPEPRR</sequence>
<evidence type="ECO:0000313" key="1">
    <source>
        <dbReference type="EMBL" id="GAA3820653.1"/>
    </source>
</evidence>
<accession>A0ABP7IKI7</accession>
<name>A0ABP7IKI7_9ACTN</name>
<dbReference type="Proteomes" id="UP001500888">
    <property type="component" value="Unassembled WGS sequence"/>
</dbReference>
<keyword evidence="2" id="KW-1185">Reference proteome</keyword>
<organism evidence="1 2">
    <name type="scientific">Sphaerisporangium flaviroseum</name>
    <dbReference type="NCBI Taxonomy" id="509199"/>
    <lineage>
        <taxon>Bacteria</taxon>
        <taxon>Bacillati</taxon>
        <taxon>Actinomycetota</taxon>
        <taxon>Actinomycetes</taxon>
        <taxon>Streptosporangiales</taxon>
        <taxon>Streptosporangiaceae</taxon>
        <taxon>Sphaerisporangium</taxon>
    </lineage>
</organism>
<evidence type="ECO:0000313" key="2">
    <source>
        <dbReference type="Proteomes" id="UP001500888"/>
    </source>
</evidence>
<protein>
    <submittedName>
        <fullName evidence="1">Uncharacterized protein</fullName>
    </submittedName>
</protein>
<dbReference type="RefSeq" id="WP_344943816.1">
    <property type="nucleotide sequence ID" value="NZ_BAAAZR010000012.1"/>
</dbReference>
<gene>
    <name evidence="1" type="ORF">GCM10022226_46260</name>
</gene>
<comment type="caution">
    <text evidence="1">The sequence shown here is derived from an EMBL/GenBank/DDBJ whole genome shotgun (WGS) entry which is preliminary data.</text>
</comment>